<accession>A0A1H4AGW6</accession>
<sequence length="50" mass="5558">MWRDPGTWIALGVSALFVVVGLAMHRVFTRILKQGSAEPGDDNHKAENHE</sequence>
<reference evidence="3" key="1">
    <citation type="submission" date="2016-10" db="EMBL/GenBank/DDBJ databases">
        <authorList>
            <person name="Varghese N."/>
            <person name="Submissions S."/>
        </authorList>
    </citation>
    <scope>NUCLEOTIDE SEQUENCE [LARGE SCALE GENOMIC DNA]</scope>
    <source>
        <strain evidence="3">DSM 25157</strain>
    </source>
</reference>
<dbReference type="EMBL" id="FNQJ01000010">
    <property type="protein sequence ID" value="SEA34961.1"/>
    <property type="molecule type" value="Genomic_DNA"/>
</dbReference>
<name>A0A1H4AGW6_9BURK</name>
<evidence type="ECO:0000313" key="3">
    <source>
        <dbReference type="Proteomes" id="UP000199002"/>
    </source>
</evidence>
<proteinExistence type="predicted"/>
<dbReference type="AlphaFoldDB" id="A0A1H4AGW6"/>
<organism evidence="2 3">
    <name type="scientific">Acidovorax soli</name>
    <dbReference type="NCBI Taxonomy" id="592050"/>
    <lineage>
        <taxon>Bacteria</taxon>
        <taxon>Pseudomonadati</taxon>
        <taxon>Pseudomonadota</taxon>
        <taxon>Betaproteobacteria</taxon>
        <taxon>Burkholderiales</taxon>
        <taxon>Comamonadaceae</taxon>
        <taxon>Acidovorax</taxon>
    </lineage>
</organism>
<dbReference type="RefSeq" id="WP_167544069.1">
    <property type="nucleotide sequence ID" value="NZ_CAXIQL010000064.1"/>
</dbReference>
<keyword evidence="1" id="KW-0812">Transmembrane</keyword>
<protein>
    <submittedName>
        <fullName evidence="2">Uncharacterized protein</fullName>
    </submittedName>
</protein>
<evidence type="ECO:0000256" key="1">
    <source>
        <dbReference type="SAM" id="Phobius"/>
    </source>
</evidence>
<dbReference type="GeneID" id="51982356"/>
<feature type="transmembrane region" description="Helical" evidence="1">
    <location>
        <begin position="6"/>
        <end position="24"/>
    </location>
</feature>
<dbReference type="Proteomes" id="UP000199002">
    <property type="component" value="Unassembled WGS sequence"/>
</dbReference>
<keyword evidence="3" id="KW-1185">Reference proteome</keyword>
<keyword evidence="1" id="KW-1133">Transmembrane helix</keyword>
<gene>
    <name evidence="2" type="ORF">SAMN05421875_11066</name>
</gene>
<dbReference type="STRING" id="592050.SAMN05421875_11066"/>
<evidence type="ECO:0000313" key="2">
    <source>
        <dbReference type="EMBL" id="SEA34961.1"/>
    </source>
</evidence>
<keyword evidence="1" id="KW-0472">Membrane</keyword>